<evidence type="ECO:0000313" key="3">
    <source>
        <dbReference type="Proteomes" id="UP000486602"/>
    </source>
</evidence>
<dbReference type="SUPFAM" id="SSF117916">
    <property type="entry name" value="Fe-S cluster assembly (FSCA) domain-like"/>
    <property type="match status" value="1"/>
</dbReference>
<keyword evidence="3" id="KW-1185">Reference proteome</keyword>
<dbReference type="GO" id="GO:0051536">
    <property type="term" value="F:iron-sulfur cluster binding"/>
    <property type="evidence" value="ECO:0007669"/>
    <property type="project" value="InterPro"/>
</dbReference>
<protein>
    <submittedName>
        <fullName evidence="2">NifU family protein</fullName>
    </submittedName>
</protein>
<dbReference type="PANTHER" id="PTHR11178:SF51">
    <property type="entry name" value="FE_S BIOGENESIS PROTEIN NFUA"/>
    <property type="match status" value="1"/>
</dbReference>
<reference evidence="2 3" key="1">
    <citation type="submission" date="2020-02" db="EMBL/GenBank/DDBJ databases">
        <title>Out from the shadows clarifying the taxonomy of the family Cryomorphaceae and related taxa by utilizing the GTDB taxonomic framework.</title>
        <authorList>
            <person name="Bowman J.P."/>
        </authorList>
    </citation>
    <scope>NUCLEOTIDE SEQUENCE [LARGE SCALE GENOMIC DNA]</scope>
    <source>
        <strain evidence="2 3">QSSC 1-22</strain>
    </source>
</reference>
<name>A0A7K3WMT5_9FLAO</name>
<comment type="caution">
    <text evidence="2">The sequence shown here is derived from an EMBL/GenBank/DDBJ whole genome shotgun (WGS) entry which is preliminary data.</text>
</comment>
<evidence type="ECO:0000313" key="2">
    <source>
        <dbReference type="EMBL" id="NEN22959.1"/>
    </source>
</evidence>
<dbReference type="AlphaFoldDB" id="A0A7K3WMT5"/>
<dbReference type="PANTHER" id="PTHR11178">
    <property type="entry name" value="IRON-SULFUR CLUSTER SCAFFOLD PROTEIN NFU-RELATED"/>
    <property type="match status" value="1"/>
</dbReference>
<evidence type="ECO:0000259" key="1">
    <source>
        <dbReference type="Pfam" id="PF01106"/>
    </source>
</evidence>
<dbReference type="GO" id="GO:0005506">
    <property type="term" value="F:iron ion binding"/>
    <property type="evidence" value="ECO:0007669"/>
    <property type="project" value="InterPro"/>
</dbReference>
<organism evidence="2 3">
    <name type="scientific">Cryomorpha ignava</name>
    <dbReference type="NCBI Taxonomy" id="101383"/>
    <lineage>
        <taxon>Bacteria</taxon>
        <taxon>Pseudomonadati</taxon>
        <taxon>Bacteroidota</taxon>
        <taxon>Flavobacteriia</taxon>
        <taxon>Flavobacteriales</taxon>
        <taxon>Cryomorphaceae</taxon>
        <taxon>Cryomorpha</taxon>
    </lineage>
</organism>
<dbReference type="Proteomes" id="UP000486602">
    <property type="component" value="Unassembled WGS sequence"/>
</dbReference>
<accession>A0A7K3WMT5</accession>
<dbReference type="EMBL" id="JAAGVY010000007">
    <property type="protein sequence ID" value="NEN22959.1"/>
    <property type="molecule type" value="Genomic_DNA"/>
</dbReference>
<dbReference type="InterPro" id="IPR034904">
    <property type="entry name" value="FSCA_dom_sf"/>
</dbReference>
<dbReference type="Pfam" id="PF01106">
    <property type="entry name" value="NifU"/>
    <property type="match status" value="1"/>
</dbReference>
<dbReference type="RefSeq" id="WP_163283705.1">
    <property type="nucleotide sequence ID" value="NZ_JAAGVY010000007.1"/>
</dbReference>
<dbReference type="InterPro" id="IPR001075">
    <property type="entry name" value="NIF_FeS_clus_asmbl_NifU_C"/>
</dbReference>
<proteinExistence type="predicted"/>
<dbReference type="Gene3D" id="3.30.300.130">
    <property type="entry name" value="Fe-S cluster assembly (FSCA)"/>
    <property type="match status" value="1"/>
</dbReference>
<sequence>MENLVERIQHALLQIRPFLEADRGDITLVEVTDDMVARVKLHGACKDCSMIAMTMKAGVEESIKKVAPEIVSVEAINLVRVK</sequence>
<feature type="domain" description="NIF system FeS cluster assembly NifU C-terminal" evidence="1">
    <location>
        <begin position="8"/>
        <end position="74"/>
    </location>
</feature>
<gene>
    <name evidence="2" type="ORF">G3O08_05530</name>
</gene>
<dbReference type="GO" id="GO:0016226">
    <property type="term" value="P:iron-sulfur cluster assembly"/>
    <property type="evidence" value="ECO:0007669"/>
    <property type="project" value="InterPro"/>
</dbReference>